<dbReference type="EMBL" id="CAKOFQ010007771">
    <property type="protein sequence ID" value="CAH2007912.1"/>
    <property type="molecule type" value="Genomic_DNA"/>
</dbReference>
<keyword evidence="2" id="KW-1185">Reference proteome</keyword>
<gene>
    <name evidence="1" type="ORF">ACAOBT_LOCUS29904</name>
</gene>
<dbReference type="OrthoDB" id="10268034at2759"/>
<comment type="caution">
    <text evidence="1">The sequence shown here is derived from an EMBL/GenBank/DDBJ whole genome shotgun (WGS) entry which is preliminary data.</text>
</comment>
<accession>A0A9P0M5L1</accession>
<protein>
    <submittedName>
        <fullName evidence="1">Uncharacterized protein</fullName>
    </submittedName>
</protein>
<dbReference type="AlphaFoldDB" id="A0A9P0M5L1"/>
<dbReference type="Proteomes" id="UP001152888">
    <property type="component" value="Unassembled WGS sequence"/>
</dbReference>
<proteinExistence type="predicted"/>
<organism evidence="1 2">
    <name type="scientific">Acanthoscelides obtectus</name>
    <name type="common">Bean weevil</name>
    <name type="synonym">Bruchus obtectus</name>
    <dbReference type="NCBI Taxonomy" id="200917"/>
    <lineage>
        <taxon>Eukaryota</taxon>
        <taxon>Metazoa</taxon>
        <taxon>Ecdysozoa</taxon>
        <taxon>Arthropoda</taxon>
        <taxon>Hexapoda</taxon>
        <taxon>Insecta</taxon>
        <taxon>Pterygota</taxon>
        <taxon>Neoptera</taxon>
        <taxon>Endopterygota</taxon>
        <taxon>Coleoptera</taxon>
        <taxon>Polyphaga</taxon>
        <taxon>Cucujiformia</taxon>
        <taxon>Chrysomeloidea</taxon>
        <taxon>Chrysomelidae</taxon>
        <taxon>Bruchinae</taxon>
        <taxon>Bruchini</taxon>
        <taxon>Acanthoscelides</taxon>
    </lineage>
</organism>
<reference evidence="1" key="1">
    <citation type="submission" date="2022-03" db="EMBL/GenBank/DDBJ databases">
        <authorList>
            <person name="Sayadi A."/>
        </authorList>
    </citation>
    <scope>NUCLEOTIDE SEQUENCE</scope>
</reference>
<sequence>MADATMNILFVAGLEELRNLLENRILEVTGRRKITIKIENGGEEMRWLHKNSTVLSELPDVENSQYMNIDVIITEANLSKFKHYFVKS</sequence>
<evidence type="ECO:0000313" key="1">
    <source>
        <dbReference type="EMBL" id="CAH2007912.1"/>
    </source>
</evidence>
<name>A0A9P0M5L1_ACAOB</name>
<evidence type="ECO:0000313" key="2">
    <source>
        <dbReference type="Proteomes" id="UP001152888"/>
    </source>
</evidence>